<organism evidence="9 10">
    <name type="scientific">Christiangramia forsetii</name>
    <dbReference type="NCBI Taxonomy" id="411153"/>
    <lineage>
        <taxon>Bacteria</taxon>
        <taxon>Pseudomonadati</taxon>
        <taxon>Bacteroidota</taxon>
        <taxon>Flavobacteriia</taxon>
        <taxon>Flavobacteriales</taxon>
        <taxon>Flavobacteriaceae</taxon>
        <taxon>Christiangramia</taxon>
    </lineage>
</organism>
<dbReference type="Gene3D" id="2.40.30.170">
    <property type="match status" value="1"/>
</dbReference>
<dbReference type="InterPro" id="IPR058792">
    <property type="entry name" value="Beta-barrel_RND_2"/>
</dbReference>
<proteinExistence type="inferred from homology"/>
<dbReference type="SUPFAM" id="SSF111369">
    <property type="entry name" value="HlyD-like secretion proteins"/>
    <property type="match status" value="1"/>
</dbReference>
<dbReference type="InterPro" id="IPR058625">
    <property type="entry name" value="MdtA-like_BSH"/>
</dbReference>
<evidence type="ECO:0000256" key="2">
    <source>
        <dbReference type="ARBA" id="ARBA00009477"/>
    </source>
</evidence>
<dbReference type="Pfam" id="PF25967">
    <property type="entry name" value="RND-MFP_C"/>
    <property type="match status" value="1"/>
</dbReference>
<dbReference type="InterPro" id="IPR058627">
    <property type="entry name" value="MdtA-like_C"/>
</dbReference>
<evidence type="ECO:0000313" key="9">
    <source>
        <dbReference type="EMBL" id="GGG27411.1"/>
    </source>
</evidence>
<dbReference type="RefSeq" id="WP_011707979.1">
    <property type="nucleotide sequence ID" value="NZ_BMIX01000002.1"/>
</dbReference>
<keyword evidence="4" id="KW-0175">Coiled coil</keyword>
<dbReference type="PANTHER" id="PTHR30469">
    <property type="entry name" value="MULTIDRUG RESISTANCE PROTEIN MDTA"/>
    <property type="match status" value="1"/>
</dbReference>
<evidence type="ECO:0000256" key="5">
    <source>
        <dbReference type="SAM" id="Phobius"/>
    </source>
</evidence>
<keyword evidence="5" id="KW-0812">Transmembrane</keyword>
<dbReference type="Pfam" id="PF25954">
    <property type="entry name" value="Beta-barrel_RND_2"/>
    <property type="match status" value="1"/>
</dbReference>
<dbReference type="Gene3D" id="2.40.50.100">
    <property type="match status" value="1"/>
</dbReference>
<keyword evidence="10" id="KW-1185">Reference proteome</keyword>
<evidence type="ECO:0000259" key="6">
    <source>
        <dbReference type="Pfam" id="PF25917"/>
    </source>
</evidence>
<keyword evidence="5" id="KW-1133">Transmembrane helix</keyword>
<feature type="transmembrane region" description="Helical" evidence="5">
    <location>
        <begin position="6"/>
        <end position="23"/>
    </location>
</feature>
<evidence type="ECO:0000313" key="10">
    <source>
        <dbReference type="Proteomes" id="UP000605733"/>
    </source>
</evidence>
<evidence type="ECO:0000256" key="1">
    <source>
        <dbReference type="ARBA" id="ARBA00004196"/>
    </source>
</evidence>
<reference evidence="10" key="1">
    <citation type="journal article" date="2019" name="Int. J. Syst. Evol. Microbiol.">
        <title>The Global Catalogue of Microorganisms (GCM) 10K type strain sequencing project: providing services to taxonomists for standard genome sequencing and annotation.</title>
        <authorList>
            <consortium name="The Broad Institute Genomics Platform"/>
            <consortium name="The Broad Institute Genome Sequencing Center for Infectious Disease"/>
            <person name="Wu L."/>
            <person name="Ma J."/>
        </authorList>
    </citation>
    <scope>NUCLEOTIDE SEQUENCE [LARGE SCALE GENOMIC DNA]</scope>
    <source>
        <strain evidence="10">CGMCC 1.15422</strain>
    </source>
</reference>
<name>A0ABQ1WDK1_9FLAO</name>
<dbReference type="InterPro" id="IPR006143">
    <property type="entry name" value="RND_pump_MFP"/>
</dbReference>
<dbReference type="EMBL" id="BMIX01000002">
    <property type="protein sequence ID" value="GGG27411.1"/>
    <property type="molecule type" value="Genomic_DNA"/>
</dbReference>
<feature type="domain" description="Multidrug resistance protein MdtA-like barrel-sandwich hybrid" evidence="6">
    <location>
        <begin position="74"/>
        <end position="195"/>
    </location>
</feature>
<keyword evidence="5" id="KW-0472">Membrane</keyword>
<feature type="domain" description="CusB-like beta-barrel" evidence="7">
    <location>
        <begin position="202"/>
        <end position="274"/>
    </location>
</feature>
<dbReference type="Proteomes" id="UP000605733">
    <property type="component" value="Unassembled WGS sequence"/>
</dbReference>
<gene>
    <name evidence="9" type="ORF">GCM10011532_08520</name>
</gene>
<evidence type="ECO:0000259" key="7">
    <source>
        <dbReference type="Pfam" id="PF25954"/>
    </source>
</evidence>
<protein>
    <submittedName>
        <fullName evidence="9">RND transporter MFP subunit</fullName>
    </submittedName>
</protein>
<dbReference type="Pfam" id="PF25917">
    <property type="entry name" value="BSH_RND"/>
    <property type="match status" value="1"/>
</dbReference>
<dbReference type="NCBIfam" id="TIGR01730">
    <property type="entry name" value="RND_mfp"/>
    <property type="match status" value="1"/>
</dbReference>
<comment type="subcellular location">
    <subcellularLocation>
        <location evidence="1">Cell envelope</location>
    </subcellularLocation>
</comment>
<evidence type="ECO:0000259" key="8">
    <source>
        <dbReference type="Pfam" id="PF25967"/>
    </source>
</evidence>
<comment type="caution">
    <text evidence="9">The sequence shown here is derived from an EMBL/GenBank/DDBJ whole genome shotgun (WGS) entry which is preliminary data.</text>
</comment>
<keyword evidence="3" id="KW-0813">Transport</keyword>
<feature type="coiled-coil region" evidence="4">
    <location>
        <begin position="109"/>
        <end position="167"/>
    </location>
</feature>
<evidence type="ECO:0000256" key="3">
    <source>
        <dbReference type="ARBA" id="ARBA00022448"/>
    </source>
</evidence>
<dbReference type="Gene3D" id="1.10.287.470">
    <property type="entry name" value="Helix hairpin bin"/>
    <property type="match status" value="1"/>
</dbReference>
<comment type="similarity">
    <text evidence="2">Belongs to the membrane fusion protein (MFP) (TC 8.A.1) family.</text>
</comment>
<dbReference type="Gene3D" id="2.40.420.20">
    <property type="match status" value="1"/>
</dbReference>
<accession>A0ABQ1WDK1</accession>
<feature type="domain" description="Multidrug resistance protein MdtA-like C-terminal permuted SH3" evidence="8">
    <location>
        <begin position="282"/>
        <end position="340"/>
    </location>
</feature>
<evidence type="ECO:0000256" key="4">
    <source>
        <dbReference type="SAM" id="Coils"/>
    </source>
</evidence>
<sequence length="355" mass="38716">MKTKNIIIIVVIALVGIIGYTLFSNKKEMNETASAVPEEFAIPVQTATVGGKTISNGLTATGEFKGWEEVVLVAESQGSIEYLRFEEGDKIKKGQTIAKIDAVSLSSQLASANSAYSKAQKDVERYERLLKVGAVSQSALEDIRIQKENARANIAQINQQLSFTEVKSPIDGVVNSLMVEETSFVMPGNEIAEIVQVDRLKIKVNIAEDNLSKIKEGQEVSIKTDVYPLETFKGKVTTISVKADASRKFQIIIEVENTKDNQLRAGLFAEVNFDALKTNEQNAMVIPRGSIVGSLQNPQVYVVKDSTVTLQKIKTGNVIDGDVIVLEGLQNGQQIVTKGIINLTEGTKVKITNNK</sequence>